<proteinExistence type="predicted"/>
<evidence type="ECO:0000313" key="4">
    <source>
        <dbReference type="Proteomes" id="UP000215181"/>
    </source>
</evidence>
<protein>
    <recommendedName>
        <fullName evidence="2">PLD phosphodiesterase domain-containing protein</fullName>
    </recommendedName>
</protein>
<reference evidence="3 4" key="1">
    <citation type="submission" date="2017-07" db="EMBL/GenBank/DDBJ databases">
        <title>Thauera sp. KNDSS-Mac4 genome sequence and assembly.</title>
        <authorList>
            <person name="Mayilraj S."/>
        </authorList>
    </citation>
    <scope>NUCLEOTIDE SEQUENCE [LARGE SCALE GENOMIC DNA]</scope>
    <source>
        <strain evidence="3 4">KNDSS-Mac4</strain>
    </source>
</reference>
<dbReference type="Pfam" id="PF13091">
    <property type="entry name" value="PLDc_2"/>
    <property type="match status" value="2"/>
</dbReference>
<feature type="domain" description="PLD phosphodiesterase" evidence="2">
    <location>
        <begin position="225"/>
        <end position="252"/>
    </location>
</feature>
<dbReference type="GO" id="GO:0032049">
    <property type="term" value="P:cardiolipin biosynthetic process"/>
    <property type="evidence" value="ECO:0007669"/>
    <property type="project" value="UniProtKB-ARBA"/>
</dbReference>
<dbReference type="EMBL" id="NOIH01000003">
    <property type="protein sequence ID" value="OYD55388.1"/>
    <property type="molecule type" value="Genomic_DNA"/>
</dbReference>
<evidence type="ECO:0000313" key="3">
    <source>
        <dbReference type="EMBL" id="OYD55388.1"/>
    </source>
</evidence>
<comment type="caution">
    <text evidence="3">The sequence shown here is derived from an EMBL/GenBank/DDBJ whole genome shotgun (WGS) entry which is preliminary data.</text>
</comment>
<name>A0A235F2A3_9RHOO</name>
<dbReference type="PANTHER" id="PTHR21248:SF22">
    <property type="entry name" value="PHOSPHOLIPASE D"/>
    <property type="match status" value="1"/>
</dbReference>
<dbReference type="SMART" id="SM00155">
    <property type="entry name" value="PLDc"/>
    <property type="match status" value="2"/>
</dbReference>
<accession>A0A235F2A3</accession>
<evidence type="ECO:0000259" key="2">
    <source>
        <dbReference type="PROSITE" id="PS50035"/>
    </source>
</evidence>
<dbReference type="CDD" id="cd09110">
    <property type="entry name" value="PLDc_CLS_1"/>
    <property type="match status" value="1"/>
</dbReference>
<dbReference type="GO" id="GO:0016020">
    <property type="term" value="C:membrane"/>
    <property type="evidence" value="ECO:0007669"/>
    <property type="project" value="TreeGrafter"/>
</dbReference>
<dbReference type="PANTHER" id="PTHR21248">
    <property type="entry name" value="CARDIOLIPIN SYNTHASE"/>
    <property type="match status" value="1"/>
</dbReference>
<dbReference type="AlphaFoldDB" id="A0A235F2A3"/>
<dbReference type="GO" id="GO:0008808">
    <property type="term" value="F:cardiolipin synthase activity"/>
    <property type="evidence" value="ECO:0007669"/>
    <property type="project" value="TreeGrafter"/>
</dbReference>
<dbReference type="OrthoDB" id="9762009at2"/>
<dbReference type="Proteomes" id="UP000215181">
    <property type="component" value="Unassembled WGS sequence"/>
</dbReference>
<organism evidence="3 4">
    <name type="scientific">Thauera propionica</name>
    <dbReference type="NCBI Taxonomy" id="2019431"/>
    <lineage>
        <taxon>Bacteria</taxon>
        <taxon>Pseudomonadati</taxon>
        <taxon>Pseudomonadota</taxon>
        <taxon>Betaproteobacteria</taxon>
        <taxon>Rhodocyclales</taxon>
        <taxon>Zoogloeaceae</taxon>
        <taxon>Thauera</taxon>
    </lineage>
</organism>
<keyword evidence="4" id="KW-1185">Reference proteome</keyword>
<gene>
    <name evidence="3" type="ORF">CGK74_04150</name>
</gene>
<feature type="domain" description="PLD phosphodiesterase" evidence="2">
    <location>
        <begin position="416"/>
        <end position="443"/>
    </location>
</feature>
<dbReference type="InterPro" id="IPR001736">
    <property type="entry name" value="PLipase_D/transphosphatidylase"/>
</dbReference>
<dbReference type="PROSITE" id="PS50035">
    <property type="entry name" value="PLD"/>
    <property type="match status" value="2"/>
</dbReference>
<feature type="compositionally biased region" description="Basic and acidic residues" evidence="1">
    <location>
        <begin position="265"/>
        <end position="274"/>
    </location>
</feature>
<feature type="region of interest" description="Disordered" evidence="1">
    <location>
        <begin position="254"/>
        <end position="274"/>
    </location>
</feature>
<dbReference type="InterPro" id="IPR025202">
    <property type="entry name" value="PLD-like_dom"/>
</dbReference>
<sequence length="503" mass="54823">MNSPISSNECPARRRQRSTSARSQRGHATRCASLDGAAGTLLAGLCTVLLAACSSALPAVPVVATASPGASPVMTTPLEGRDGVQPLRESARRLREVRDEGRAAQFERHLGLLREAGETLSAGNLVDLLVDGPATFDAMFRDLEAARRRILLETYIFEGEHVGRRIADVLLRKRAEGLDVRLIYDSVGSFATPAAFFDELRQAGVAVCEFNPVSPLRRATGFLSLNHRDHRKVLVIDDRVAFTGGLNVSSVYSSASFGSRGGRSRPPEEDGWRDTHVRIEGPAVREFVRLHGETWRKQGCEGEAGPLADIDAAAVTPPAPGERLVAVIDSAADEKTSRFYRVLLAAIAGATDTIHITMAYFVPDPQLLQALKDAAARGVEVVLVLPGRSDSRLVLRAGQSHYTALLAAGVRIFERQDAFLHAKTAVIDGVWATVGSSNLDWRSFLHNDELNAVILGRDFGRSMEDLFAVDLDHADELDSATWDQRGIGRRLIESFGRLWEYWL</sequence>
<dbReference type="CDD" id="cd09159">
    <property type="entry name" value="PLDc_ybhO_like_2"/>
    <property type="match status" value="1"/>
</dbReference>
<evidence type="ECO:0000256" key="1">
    <source>
        <dbReference type="SAM" id="MobiDB-lite"/>
    </source>
</evidence>
<dbReference type="Gene3D" id="3.30.870.10">
    <property type="entry name" value="Endonuclease Chain A"/>
    <property type="match status" value="2"/>
</dbReference>
<dbReference type="SUPFAM" id="SSF56024">
    <property type="entry name" value="Phospholipase D/nuclease"/>
    <property type="match status" value="2"/>
</dbReference>
<feature type="region of interest" description="Disordered" evidence="1">
    <location>
        <begin position="1"/>
        <end position="28"/>
    </location>
</feature>